<feature type="non-terminal residue" evidence="15">
    <location>
        <position position="257"/>
    </location>
</feature>
<organism evidence="15 16">
    <name type="scientific">Mortierella polycephala</name>
    <dbReference type="NCBI Taxonomy" id="41804"/>
    <lineage>
        <taxon>Eukaryota</taxon>
        <taxon>Fungi</taxon>
        <taxon>Fungi incertae sedis</taxon>
        <taxon>Mucoromycota</taxon>
        <taxon>Mortierellomycotina</taxon>
        <taxon>Mortierellomycetes</taxon>
        <taxon>Mortierellales</taxon>
        <taxon>Mortierellaceae</taxon>
        <taxon>Mortierella</taxon>
    </lineage>
</organism>
<dbReference type="Pfam" id="PF10187">
    <property type="entry name" value="FAM192A_Fyv6_N"/>
    <property type="match status" value="1"/>
</dbReference>
<dbReference type="GO" id="GO:0015293">
    <property type="term" value="F:symporter activity"/>
    <property type="evidence" value="ECO:0007669"/>
    <property type="project" value="UniProtKB-KW"/>
</dbReference>
<dbReference type="SMART" id="SM00679">
    <property type="entry name" value="CTNS"/>
    <property type="match status" value="1"/>
</dbReference>
<evidence type="ECO:0000256" key="8">
    <source>
        <dbReference type="ARBA" id="ARBA00022989"/>
    </source>
</evidence>
<protein>
    <recommendedName>
        <fullName evidence="14">FAM192A/Fyv6 N-terminal domain-containing protein</fullName>
    </recommendedName>
</protein>
<evidence type="ECO:0000256" key="1">
    <source>
        <dbReference type="ARBA" id="ARBA00004123"/>
    </source>
</evidence>
<evidence type="ECO:0000256" key="13">
    <source>
        <dbReference type="SAM" id="Phobius"/>
    </source>
</evidence>
<dbReference type="InterPro" id="IPR019331">
    <property type="entry name" value="FAM192A/Fyv6_N"/>
</dbReference>
<sequence>MASRTSFEPMTSFSLSMPSSSQVSHLFRLGYTRIYISSVAIIALVHTVRAGIGAADWIDVLYDLSVVKLIISFIKYCPQVYINWASRSTVGWSIYNILLDFTGGVLSLAQLVLDAYISGDWSGISGDPVKFGLGFLSILFDLVFMIQHYVLYRDRTDFYASEQMMEYDANEGQNLLPSGDPPPIKEEEPYDPRTLYERLQEQKQKKQDAFSEATKFGNLIHRIDNEEFDFLNTLESDEVKKKKELAEQEEEELKKFR</sequence>
<comment type="caution">
    <text evidence="15">The sequence shown here is derived from an EMBL/GenBank/DDBJ whole genome shotgun (WGS) entry which is preliminary data.</text>
</comment>
<dbReference type="GO" id="GO:0005774">
    <property type="term" value="C:vacuolar membrane"/>
    <property type="evidence" value="ECO:0007669"/>
    <property type="project" value="TreeGrafter"/>
</dbReference>
<keyword evidence="7" id="KW-0769">Symport</keyword>
<name>A0A9P6Q662_9FUNG</name>
<proteinExistence type="inferred from homology"/>
<dbReference type="FunFam" id="1.20.1280.290:FF:000016">
    <property type="entry name" value="Cystinosin homolog"/>
    <property type="match status" value="1"/>
</dbReference>
<evidence type="ECO:0000313" key="16">
    <source>
        <dbReference type="Proteomes" id="UP000726737"/>
    </source>
</evidence>
<evidence type="ECO:0000256" key="6">
    <source>
        <dbReference type="ARBA" id="ARBA00022737"/>
    </source>
</evidence>
<keyword evidence="5 13" id="KW-0812">Transmembrane</keyword>
<evidence type="ECO:0000256" key="2">
    <source>
        <dbReference type="ARBA" id="ARBA00004155"/>
    </source>
</evidence>
<feature type="transmembrane region" description="Helical" evidence="13">
    <location>
        <begin position="133"/>
        <end position="152"/>
    </location>
</feature>
<keyword evidence="9 13" id="KW-0472">Membrane</keyword>
<evidence type="ECO:0000256" key="11">
    <source>
        <dbReference type="ARBA" id="ARBA00023242"/>
    </source>
</evidence>
<feature type="transmembrane region" description="Helical" evidence="13">
    <location>
        <begin position="90"/>
        <end position="113"/>
    </location>
</feature>
<evidence type="ECO:0000256" key="9">
    <source>
        <dbReference type="ARBA" id="ARBA00023136"/>
    </source>
</evidence>
<evidence type="ECO:0000256" key="4">
    <source>
        <dbReference type="ARBA" id="ARBA00022448"/>
    </source>
</evidence>
<keyword evidence="8 13" id="KW-1133">Transmembrane helix</keyword>
<keyword evidence="16" id="KW-1185">Reference proteome</keyword>
<dbReference type="AlphaFoldDB" id="A0A9P6Q662"/>
<dbReference type="GO" id="GO:0015184">
    <property type="term" value="F:L-cystine transmembrane transporter activity"/>
    <property type="evidence" value="ECO:0007669"/>
    <property type="project" value="TreeGrafter"/>
</dbReference>
<evidence type="ECO:0000256" key="10">
    <source>
        <dbReference type="ARBA" id="ARBA00023228"/>
    </source>
</evidence>
<dbReference type="Pfam" id="PF04193">
    <property type="entry name" value="PQ-loop"/>
    <property type="match status" value="1"/>
</dbReference>
<comment type="similarity">
    <text evidence="3">Belongs to the cystinosin family.</text>
</comment>
<comment type="subcellular location">
    <subcellularLocation>
        <location evidence="2">Lysosome membrane</location>
        <topology evidence="2">Multi-pass membrane protein</topology>
    </subcellularLocation>
    <subcellularLocation>
        <location evidence="1">Nucleus</location>
    </subcellularLocation>
</comment>
<dbReference type="EMBL" id="JAAAJA010000203">
    <property type="protein sequence ID" value="KAG0258884.1"/>
    <property type="molecule type" value="Genomic_DNA"/>
</dbReference>
<reference evidence="15" key="1">
    <citation type="journal article" date="2020" name="Fungal Divers.">
        <title>Resolving the Mortierellaceae phylogeny through synthesis of multi-gene phylogenetics and phylogenomics.</title>
        <authorList>
            <person name="Vandepol N."/>
            <person name="Liber J."/>
            <person name="Desiro A."/>
            <person name="Na H."/>
            <person name="Kennedy M."/>
            <person name="Barry K."/>
            <person name="Grigoriev I.V."/>
            <person name="Miller A.N."/>
            <person name="O'Donnell K."/>
            <person name="Stajich J.E."/>
            <person name="Bonito G."/>
        </authorList>
    </citation>
    <scope>NUCLEOTIDE SEQUENCE</scope>
    <source>
        <strain evidence="15">KOD948</strain>
    </source>
</reference>
<keyword evidence="4" id="KW-0813">Transport</keyword>
<dbReference type="PANTHER" id="PTHR13131:SF5">
    <property type="entry name" value="CYSTINOSIN"/>
    <property type="match status" value="1"/>
</dbReference>
<dbReference type="InterPro" id="IPR005282">
    <property type="entry name" value="LC_transporter"/>
</dbReference>
<evidence type="ECO:0000313" key="15">
    <source>
        <dbReference type="EMBL" id="KAG0258884.1"/>
    </source>
</evidence>
<evidence type="ECO:0000256" key="3">
    <source>
        <dbReference type="ARBA" id="ARBA00006855"/>
    </source>
</evidence>
<gene>
    <name evidence="15" type="ORF">BG011_003020</name>
</gene>
<dbReference type="OrthoDB" id="75720at2759"/>
<dbReference type="PANTHER" id="PTHR13131">
    <property type="entry name" value="CYSTINOSIN"/>
    <property type="match status" value="1"/>
</dbReference>
<keyword evidence="11" id="KW-0539">Nucleus</keyword>
<dbReference type="GO" id="GO:0000324">
    <property type="term" value="C:fungal-type vacuole"/>
    <property type="evidence" value="ECO:0007669"/>
    <property type="project" value="TreeGrafter"/>
</dbReference>
<evidence type="ECO:0000256" key="5">
    <source>
        <dbReference type="ARBA" id="ARBA00022692"/>
    </source>
</evidence>
<dbReference type="Proteomes" id="UP000726737">
    <property type="component" value="Unassembled WGS sequence"/>
</dbReference>
<dbReference type="InterPro" id="IPR006603">
    <property type="entry name" value="PQ-loop_rpt"/>
</dbReference>
<comment type="catalytic activity">
    <reaction evidence="12">
        <text>L-cystine(out) + H(+)(out) = L-cystine(in) + H(+)(in)</text>
        <dbReference type="Rhea" id="RHEA:66172"/>
        <dbReference type="ChEBI" id="CHEBI:15378"/>
        <dbReference type="ChEBI" id="CHEBI:35491"/>
    </reaction>
    <physiologicalReaction direction="left-to-right" evidence="12">
        <dbReference type="Rhea" id="RHEA:66173"/>
    </physiologicalReaction>
</comment>
<keyword evidence="6" id="KW-0677">Repeat</keyword>
<keyword evidence="10" id="KW-0458">Lysosome</keyword>
<feature type="domain" description="FAM192A/Fyv6 N-terminal" evidence="14">
    <location>
        <begin position="182"/>
        <end position="257"/>
    </location>
</feature>
<evidence type="ECO:0000256" key="12">
    <source>
        <dbReference type="ARBA" id="ARBA00048473"/>
    </source>
</evidence>
<evidence type="ECO:0000256" key="7">
    <source>
        <dbReference type="ARBA" id="ARBA00022847"/>
    </source>
</evidence>
<dbReference type="GO" id="GO:0005634">
    <property type="term" value="C:nucleus"/>
    <property type="evidence" value="ECO:0007669"/>
    <property type="project" value="UniProtKB-SubCell"/>
</dbReference>
<evidence type="ECO:0000259" key="14">
    <source>
        <dbReference type="Pfam" id="PF10187"/>
    </source>
</evidence>
<accession>A0A9P6Q662</accession>